<dbReference type="InterPro" id="IPR037439">
    <property type="entry name" value="Branching_enzy"/>
</dbReference>
<comment type="subunit">
    <text evidence="10">Monomer.</text>
</comment>
<dbReference type="GO" id="GO:0004553">
    <property type="term" value="F:hydrolase activity, hydrolyzing O-glycosyl compounds"/>
    <property type="evidence" value="ECO:0007669"/>
    <property type="project" value="InterPro"/>
</dbReference>
<dbReference type="FunFam" id="2.60.40.1180:FF:000002">
    <property type="entry name" value="1,4-alpha-glucan branching enzyme GlgB"/>
    <property type="match status" value="1"/>
</dbReference>
<comment type="function">
    <text evidence="2 10">Catalyzes the formation of the alpha-1,6-glucosidic linkages in glycogen by scission of a 1,4-alpha-linked oligosaccharide from growing alpha-1,4-glucan chains and the subsequent attachment of the oligosaccharide to the alpha-1,6 position.</text>
</comment>
<dbReference type="GO" id="GO:0005829">
    <property type="term" value="C:cytosol"/>
    <property type="evidence" value="ECO:0007669"/>
    <property type="project" value="TreeGrafter"/>
</dbReference>
<evidence type="ECO:0000256" key="5">
    <source>
        <dbReference type="ARBA" id="ARBA00022600"/>
    </source>
</evidence>
<dbReference type="InterPro" id="IPR013783">
    <property type="entry name" value="Ig-like_fold"/>
</dbReference>
<evidence type="ECO:0000256" key="11">
    <source>
        <dbReference type="PIRSR" id="PIRSR000463-1"/>
    </source>
</evidence>
<dbReference type="InterPro" id="IPR017853">
    <property type="entry name" value="GH"/>
</dbReference>
<dbReference type="EC" id="2.4.1.18" evidence="10"/>
<feature type="active site" description="Nucleophile" evidence="10 11">
    <location>
        <position position="327"/>
    </location>
</feature>
<evidence type="ECO:0000259" key="12">
    <source>
        <dbReference type="SMART" id="SM00642"/>
    </source>
</evidence>
<dbReference type="RefSeq" id="WP_169605442.1">
    <property type="nucleotide sequence ID" value="NZ_CP051682.1"/>
</dbReference>
<dbReference type="Proteomes" id="UP000503278">
    <property type="component" value="Chromosome"/>
</dbReference>
<evidence type="ECO:0000256" key="3">
    <source>
        <dbReference type="ARBA" id="ARBA00004964"/>
    </source>
</evidence>
<dbReference type="Pfam" id="PF00128">
    <property type="entry name" value="Alpha-amylase"/>
    <property type="match status" value="2"/>
</dbReference>
<comment type="catalytic activity">
    <reaction evidence="1 10">
        <text>Transfers a segment of a (1-&gt;4)-alpha-D-glucan chain to a primary hydroxy group in a similar glucan chain.</text>
        <dbReference type="EC" id="2.4.1.18"/>
    </reaction>
</comment>
<evidence type="ECO:0000256" key="10">
    <source>
        <dbReference type="HAMAP-Rule" id="MF_00685"/>
    </source>
</evidence>
<dbReference type="CDD" id="cd11322">
    <property type="entry name" value="AmyAc_Glg_BE"/>
    <property type="match status" value="1"/>
</dbReference>
<dbReference type="Gene3D" id="2.60.40.10">
    <property type="entry name" value="Immunoglobulins"/>
    <property type="match status" value="1"/>
</dbReference>
<evidence type="ECO:0000256" key="2">
    <source>
        <dbReference type="ARBA" id="ARBA00002953"/>
    </source>
</evidence>
<dbReference type="SMART" id="SM00642">
    <property type="entry name" value="Aamy"/>
    <property type="match status" value="1"/>
</dbReference>
<dbReference type="InterPro" id="IPR004193">
    <property type="entry name" value="Glyco_hydro_13_N"/>
</dbReference>
<organism evidence="13 14">
    <name type="scientific">Mucilaginibacter robiniae</name>
    <dbReference type="NCBI Taxonomy" id="2728022"/>
    <lineage>
        <taxon>Bacteria</taxon>
        <taxon>Pseudomonadati</taxon>
        <taxon>Bacteroidota</taxon>
        <taxon>Sphingobacteriia</taxon>
        <taxon>Sphingobacteriales</taxon>
        <taxon>Sphingobacteriaceae</taxon>
        <taxon>Mucilaginibacter</taxon>
    </lineage>
</organism>
<dbReference type="FunFam" id="3.20.20.80:FF:000003">
    <property type="entry name" value="1,4-alpha-glucan branching enzyme GlgB"/>
    <property type="match status" value="1"/>
</dbReference>
<dbReference type="Pfam" id="PF02806">
    <property type="entry name" value="Alpha-amylase_C"/>
    <property type="match status" value="1"/>
</dbReference>
<keyword evidence="8 10" id="KW-0320">Glycogen biosynthesis</keyword>
<accession>A0A7L5E0S3</accession>
<dbReference type="AlphaFoldDB" id="A0A7L5E0S3"/>
<evidence type="ECO:0000256" key="4">
    <source>
        <dbReference type="ARBA" id="ARBA00009000"/>
    </source>
</evidence>
<dbReference type="EMBL" id="CP051682">
    <property type="protein sequence ID" value="QJD94423.1"/>
    <property type="molecule type" value="Genomic_DNA"/>
</dbReference>
<comment type="pathway">
    <text evidence="3 10">Glycan biosynthesis; glycogen biosynthesis.</text>
</comment>
<dbReference type="Gene3D" id="2.60.40.1180">
    <property type="entry name" value="Golgi alpha-mannosidase II"/>
    <property type="match status" value="1"/>
</dbReference>
<name>A0A7L5E0S3_9SPHI</name>
<feature type="active site" description="Proton donor" evidence="10 11">
    <location>
        <position position="380"/>
    </location>
</feature>
<dbReference type="KEGG" id="mrob:HH214_00320"/>
<evidence type="ECO:0000313" key="13">
    <source>
        <dbReference type="EMBL" id="QJD94423.1"/>
    </source>
</evidence>
<dbReference type="Pfam" id="PF02922">
    <property type="entry name" value="CBM_48"/>
    <property type="match status" value="1"/>
</dbReference>
<dbReference type="PANTHER" id="PTHR43651:SF3">
    <property type="entry name" value="1,4-ALPHA-GLUCAN-BRANCHING ENZYME"/>
    <property type="match status" value="1"/>
</dbReference>
<gene>
    <name evidence="10 13" type="primary">glgB</name>
    <name evidence="13" type="ORF">HH214_00320</name>
</gene>
<dbReference type="Gene3D" id="3.20.20.80">
    <property type="entry name" value="Glycosidases"/>
    <property type="match status" value="1"/>
</dbReference>
<dbReference type="NCBIfam" id="NF003811">
    <property type="entry name" value="PRK05402.1"/>
    <property type="match status" value="1"/>
</dbReference>
<evidence type="ECO:0000313" key="14">
    <source>
        <dbReference type="Proteomes" id="UP000503278"/>
    </source>
</evidence>
<dbReference type="InterPro" id="IPR006047">
    <property type="entry name" value="GH13_cat_dom"/>
</dbReference>
<dbReference type="InterPro" id="IPR006048">
    <property type="entry name" value="A-amylase/branching_C"/>
</dbReference>
<feature type="domain" description="Glycosyl hydrolase family 13 catalytic" evidence="12">
    <location>
        <begin position="168"/>
        <end position="516"/>
    </location>
</feature>
<dbReference type="CDD" id="cd02855">
    <property type="entry name" value="E_set_GBE_prok_N"/>
    <property type="match status" value="1"/>
</dbReference>
<keyword evidence="6 10" id="KW-0328">Glycosyltransferase</keyword>
<comment type="similarity">
    <text evidence="4 10">Belongs to the glycosyl hydrolase 13 family. GlgB subfamily.</text>
</comment>
<dbReference type="NCBIfam" id="TIGR01515">
    <property type="entry name" value="branching_enzym"/>
    <property type="match status" value="1"/>
</dbReference>
<evidence type="ECO:0000256" key="7">
    <source>
        <dbReference type="ARBA" id="ARBA00022679"/>
    </source>
</evidence>
<dbReference type="InterPro" id="IPR044143">
    <property type="entry name" value="GlgB_N_E_set_prok"/>
</dbReference>
<dbReference type="InterPro" id="IPR006407">
    <property type="entry name" value="GlgB"/>
</dbReference>
<dbReference type="NCBIfam" id="NF008967">
    <property type="entry name" value="PRK12313.1"/>
    <property type="match status" value="1"/>
</dbReference>
<dbReference type="InterPro" id="IPR014756">
    <property type="entry name" value="Ig_E-set"/>
</dbReference>
<proteinExistence type="inferred from homology"/>
<dbReference type="UniPathway" id="UPA00164"/>
<keyword evidence="7 10" id="KW-0808">Transferase</keyword>
<dbReference type="SUPFAM" id="SSF81296">
    <property type="entry name" value="E set domains"/>
    <property type="match status" value="1"/>
</dbReference>
<dbReference type="GO" id="GO:0043169">
    <property type="term" value="F:cation binding"/>
    <property type="evidence" value="ECO:0007669"/>
    <property type="project" value="InterPro"/>
</dbReference>
<evidence type="ECO:0000256" key="8">
    <source>
        <dbReference type="ARBA" id="ARBA00023056"/>
    </source>
</evidence>
<dbReference type="PIRSF" id="PIRSF000463">
    <property type="entry name" value="GlgB"/>
    <property type="match status" value="1"/>
</dbReference>
<dbReference type="SUPFAM" id="SSF51445">
    <property type="entry name" value="(Trans)glycosidases"/>
    <property type="match status" value="1"/>
</dbReference>
<keyword evidence="14" id="KW-1185">Reference proteome</keyword>
<protein>
    <recommendedName>
        <fullName evidence="10">1,4-alpha-glucan branching enzyme GlgB</fullName>
        <ecNumber evidence="10">2.4.1.18</ecNumber>
    </recommendedName>
    <alternativeName>
        <fullName evidence="10">1,4-alpha-D-glucan:1,4-alpha-D-glucan 6-glucosyl-transferase</fullName>
    </alternativeName>
    <alternativeName>
        <fullName evidence="10">Alpha-(1-&gt;4)-glucan branching enzyme</fullName>
    </alternativeName>
    <alternativeName>
        <fullName evidence="10">Glycogen branching enzyme</fullName>
        <shortName evidence="10">BE</shortName>
    </alternativeName>
</protein>
<sequence length="654" mass="76126">MEDYKIEDGLQTAEETPWFSLFSDFDITLFKAGKHYQLYNKLGAHQVEHQGKKGTYFAVWAPNAKYVSVVGNFNAWQRNDHPMQVRWDESGIWETFIPNIAAGEYYKYFIESNNGYQVEKGDPYAFQWETPPHTATVTADISYTWADKTWMSNRSQGSALKKPISIYEIHLGSWRRVTDPDSRFMTYREMAIELTAYCKQMNFTHVEFMPVMEHPFYGSWGYQITGYFAPSSRYGTPQDLMYLIDQLHEAGIGVILDWVPSHFPTDEHGLGYFDGTHLYEYPDPRKGFHPDWKSLIFNYCRNEVRAFLISNALYWLDKYHIDGLRVDAVASMLYLDYSRKEGEWIPNEFGGRENLEVISFLKEFNDAVHEYYPDVFTVAEESTAWPGVTSPTHAGGLGFDMKWMMGWMHDTLDFFETEPVYRSYHHGQITFSLVYAFSEKFVLPLSHDEVVYGKHSLIDKMPGDRWQKFANLRLLYSYMYGHPGAKLIFMGGEFAQHHEWQHDYSLDWHESQDAHHQGIQKLITDLNKLYQEYPALYENNFSPNGFEWLDADDSKNSVISWIRKGENQDEQLILVANLTPVVRENYRIGVPQVGIYTEVFNSDNLKYGGSDVLNEPALESYPIPLHGKKNSILLILPPLALVAIKYKAGYEWLY</sequence>
<evidence type="ECO:0000256" key="6">
    <source>
        <dbReference type="ARBA" id="ARBA00022676"/>
    </source>
</evidence>
<dbReference type="SUPFAM" id="SSF51011">
    <property type="entry name" value="Glycosyl hydrolase domain"/>
    <property type="match status" value="1"/>
</dbReference>
<dbReference type="InterPro" id="IPR013780">
    <property type="entry name" value="Glyco_hydro_b"/>
</dbReference>
<dbReference type="GO" id="GO:0003844">
    <property type="term" value="F:1,4-alpha-glucan branching enzyme activity"/>
    <property type="evidence" value="ECO:0007669"/>
    <property type="project" value="UniProtKB-UniRule"/>
</dbReference>
<dbReference type="GO" id="GO:0005978">
    <property type="term" value="P:glycogen biosynthetic process"/>
    <property type="evidence" value="ECO:0007669"/>
    <property type="project" value="UniProtKB-UniRule"/>
</dbReference>
<keyword evidence="9 10" id="KW-0119">Carbohydrate metabolism</keyword>
<keyword evidence="5 10" id="KW-0321">Glycogen metabolism</keyword>
<dbReference type="HAMAP" id="MF_00685">
    <property type="entry name" value="GlgB"/>
    <property type="match status" value="1"/>
</dbReference>
<reference evidence="13 14" key="1">
    <citation type="submission" date="2020-04" db="EMBL/GenBank/DDBJ databases">
        <title>Genome sequencing of novel species.</title>
        <authorList>
            <person name="Heo J."/>
            <person name="Kim S.-J."/>
            <person name="Kim J.-S."/>
            <person name="Hong S.-B."/>
            <person name="Kwon S.-W."/>
        </authorList>
    </citation>
    <scope>NUCLEOTIDE SEQUENCE [LARGE SCALE GENOMIC DNA]</scope>
    <source>
        <strain evidence="13 14">F39-2</strain>
    </source>
</reference>
<dbReference type="PANTHER" id="PTHR43651">
    <property type="entry name" value="1,4-ALPHA-GLUCAN-BRANCHING ENZYME"/>
    <property type="match status" value="1"/>
</dbReference>
<evidence type="ECO:0000256" key="1">
    <source>
        <dbReference type="ARBA" id="ARBA00000826"/>
    </source>
</evidence>
<dbReference type="FunFam" id="2.60.40.10:FF:000169">
    <property type="entry name" value="1,4-alpha-glucan branching enzyme GlgB"/>
    <property type="match status" value="1"/>
</dbReference>
<evidence type="ECO:0000256" key="9">
    <source>
        <dbReference type="ARBA" id="ARBA00023277"/>
    </source>
</evidence>